<reference evidence="7 8" key="1">
    <citation type="submission" date="2018-12" db="EMBL/GenBank/DDBJ databases">
        <title>The whole draft genome of Aquabacterium sp. SJQ9.</title>
        <authorList>
            <person name="Sun L."/>
            <person name="Gao X."/>
            <person name="Chen W."/>
            <person name="Huang K."/>
        </authorList>
    </citation>
    <scope>NUCLEOTIDE SEQUENCE [LARGE SCALE GENOMIC DNA]</scope>
    <source>
        <strain evidence="7 8">SJQ9</strain>
    </source>
</reference>
<evidence type="ECO:0000313" key="7">
    <source>
        <dbReference type="EMBL" id="RRS03655.1"/>
    </source>
</evidence>
<dbReference type="GO" id="GO:0005886">
    <property type="term" value="C:plasma membrane"/>
    <property type="evidence" value="ECO:0007669"/>
    <property type="project" value="UniProtKB-SubCell"/>
</dbReference>
<dbReference type="PIRSF" id="PIRSF026649">
    <property type="entry name" value="MsbB"/>
    <property type="match status" value="1"/>
</dbReference>
<dbReference type="AlphaFoldDB" id="A0A426V9Q5"/>
<dbReference type="NCBIfam" id="NF006487">
    <property type="entry name" value="PRK08905.1"/>
    <property type="match status" value="1"/>
</dbReference>
<evidence type="ECO:0000256" key="5">
    <source>
        <dbReference type="ARBA" id="ARBA00023136"/>
    </source>
</evidence>
<dbReference type="Pfam" id="PF03279">
    <property type="entry name" value="Lip_A_acyltrans"/>
    <property type="match status" value="1"/>
</dbReference>
<evidence type="ECO:0000313" key="8">
    <source>
        <dbReference type="Proteomes" id="UP000269265"/>
    </source>
</evidence>
<keyword evidence="4 7" id="KW-0808">Transferase</keyword>
<keyword evidence="5" id="KW-0472">Membrane</keyword>
<dbReference type="OrthoDB" id="8524027at2"/>
<dbReference type="GO" id="GO:0016746">
    <property type="term" value="F:acyltransferase activity"/>
    <property type="evidence" value="ECO:0007669"/>
    <property type="project" value="UniProtKB-KW"/>
</dbReference>
<keyword evidence="6 7" id="KW-0012">Acyltransferase</keyword>
<evidence type="ECO:0000256" key="2">
    <source>
        <dbReference type="ARBA" id="ARBA00022475"/>
    </source>
</evidence>
<dbReference type="RefSeq" id="WP_125243861.1">
    <property type="nucleotide sequence ID" value="NZ_RSED01000010.1"/>
</dbReference>
<dbReference type="PANTHER" id="PTHR30606">
    <property type="entry name" value="LIPID A BIOSYNTHESIS LAUROYL ACYLTRANSFERASE"/>
    <property type="match status" value="1"/>
</dbReference>
<sequence>MSRLFSLLSRWPLGVLHPLGALMGWLAYALSPSYRRRLAAHASAAGLNRRQRWQAVGHAGKMVAEVPRLWGRPHDQLMGDRVRWTGAEHIDQALAEGKGMLILTPHLGCFEMVAQGYAERYGAHKPITALYRPSKQAWLAELMVHSRNRPGMQASPATLAGVRQMLRALKKGETVGLLPDQVPPEGMGAWAPFFGRPAYTMTMAAKLVAQTGAAAVMVRGERLGWRQRRRLGADYVVHAERVAPEVEALLAGADDPAQSSAAINRLMEHMIMQSPEQYLWGYNRYKGPRAEILTSAQAAGKDKSAR</sequence>
<evidence type="ECO:0000256" key="3">
    <source>
        <dbReference type="ARBA" id="ARBA00022519"/>
    </source>
</evidence>
<evidence type="ECO:0000256" key="6">
    <source>
        <dbReference type="ARBA" id="ARBA00023315"/>
    </source>
</evidence>
<organism evidence="7 8">
    <name type="scientific">Aquabacterium soli</name>
    <dbReference type="NCBI Taxonomy" id="2493092"/>
    <lineage>
        <taxon>Bacteria</taxon>
        <taxon>Pseudomonadati</taxon>
        <taxon>Pseudomonadota</taxon>
        <taxon>Betaproteobacteria</taxon>
        <taxon>Burkholderiales</taxon>
        <taxon>Aquabacterium</taxon>
    </lineage>
</organism>
<accession>A0A426V9Q5</accession>
<comment type="subcellular location">
    <subcellularLocation>
        <location evidence="1">Cell inner membrane</location>
    </subcellularLocation>
</comment>
<evidence type="ECO:0000256" key="4">
    <source>
        <dbReference type="ARBA" id="ARBA00022679"/>
    </source>
</evidence>
<keyword evidence="8" id="KW-1185">Reference proteome</keyword>
<gene>
    <name evidence="7" type="ORF">EIP75_13745</name>
</gene>
<dbReference type="GO" id="GO:0009247">
    <property type="term" value="P:glycolipid biosynthetic process"/>
    <property type="evidence" value="ECO:0007669"/>
    <property type="project" value="UniProtKB-ARBA"/>
</dbReference>
<dbReference type="Proteomes" id="UP000269265">
    <property type="component" value="Unassembled WGS sequence"/>
</dbReference>
<proteinExistence type="predicted"/>
<name>A0A426V9Q5_9BURK</name>
<dbReference type="CDD" id="cd07984">
    <property type="entry name" value="LPLAT_LABLAT-like"/>
    <property type="match status" value="1"/>
</dbReference>
<comment type="caution">
    <text evidence="7">The sequence shown here is derived from an EMBL/GenBank/DDBJ whole genome shotgun (WGS) entry which is preliminary data.</text>
</comment>
<protein>
    <submittedName>
        <fullName evidence="7">Lysophospholipid acyltransferase family protein</fullName>
    </submittedName>
</protein>
<keyword evidence="3" id="KW-0997">Cell inner membrane</keyword>
<dbReference type="EMBL" id="RSED01000010">
    <property type="protein sequence ID" value="RRS03655.1"/>
    <property type="molecule type" value="Genomic_DNA"/>
</dbReference>
<keyword evidence="2" id="KW-1003">Cell membrane</keyword>
<dbReference type="InterPro" id="IPR004960">
    <property type="entry name" value="LipA_acyltrans"/>
</dbReference>
<dbReference type="PANTHER" id="PTHR30606:SF10">
    <property type="entry name" value="PHOSPHATIDYLINOSITOL MANNOSIDE ACYLTRANSFERASE"/>
    <property type="match status" value="1"/>
</dbReference>
<evidence type="ECO:0000256" key="1">
    <source>
        <dbReference type="ARBA" id="ARBA00004533"/>
    </source>
</evidence>